<reference evidence="2 3" key="1">
    <citation type="submission" date="2023-07" db="EMBL/GenBank/DDBJ databases">
        <title>Sequencing the genomes of 1000 actinobacteria strains.</title>
        <authorList>
            <person name="Klenk H.-P."/>
        </authorList>
    </citation>
    <scope>NUCLEOTIDE SEQUENCE [LARGE SCALE GENOMIC DNA]</scope>
    <source>
        <strain evidence="2 3">DSM 45805</strain>
    </source>
</reference>
<evidence type="ECO:0000313" key="3">
    <source>
        <dbReference type="Proteomes" id="UP001229651"/>
    </source>
</evidence>
<proteinExistence type="predicted"/>
<feature type="region of interest" description="Disordered" evidence="1">
    <location>
        <begin position="41"/>
        <end position="67"/>
    </location>
</feature>
<name>A0ABU0F5I2_9PSEU</name>
<evidence type="ECO:0000313" key="2">
    <source>
        <dbReference type="EMBL" id="MDQ0382847.1"/>
    </source>
</evidence>
<sequence length="67" mass="7301">MLVSEAWERIDAAAAEQGHDDTKALKSFVIGQGRRLRRLLPRSPGNWSVTARTGGLTGRARRPGTNS</sequence>
<evidence type="ECO:0000256" key="1">
    <source>
        <dbReference type="SAM" id="MobiDB-lite"/>
    </source>
</evidence>
<dbReference type="RefSeq" id="WP_306998383.1">
    <property type="nucleotide sequence ID" value="NZ_JAUSUT010000001.1"/>
</dbReference>
<dbReference type="EMBL" id="JAUSUT010000001">
    <property type="protein sequence ID" value="MDQ0382847.1"/>
    <property type="molecule type" value="Genomic_DNA"/>
</dbReference>
<dbReference type="Proteomes" id="UP001229651">
    <property type="component" value="Unassembled WGS sequence"/>
</dbReference>
<organism evidence="2 3">
    <name type="scientific">Amycolatopsis thermophila</name>
    <dbReference type="NCBI Taxonomy" id="206084"/>
    <lineage>
        <taxon>Bacteria</taxon>
        <taxon>Bacillati</taxon>
        <taxon>Actinomycetota</taxon>
        <taxon>Actinomycetes</taxon>
        <taxon>Pseudonocardiales</taxon>
        <taxon>Pseudonocardiaceae</taxon>
        <taxon>Amycolatopsis</taxon>
    </lineage>
</organism>
<comment type="caution">
    <text evidence="2">The sequence shown here is derived from an EMBL/GenBank/DDBJ whole genome shotgun (WGS) entry which is preliminary data.</text>
</comment>
<keyword evidence="3" id="KW-1185">Reference proteome</keyword>
<accession>A0ABU0F5I2</accession>
<protein>
    <submittedName>
        <fullName evidence="2">Uncharacterized protein</fullName>
    </submittedName>
</protein>
<gene>
    <name evidence="2" type="ORF">FB470_006841</name>
</gene>